<name>A0A1Y1S5X1_9MICR</name>
<dbReference type="GO" id="GO:0030015">
    <property type="term" value="C:CCR4-NOT core complex"/>
    <property type="evidence" value="ECO:0007669"/>
    <property type="project" value="UniProtKB-ARBA"/>
</dbReference>
<dbReference type="AlphaFoldDB" id="A0A1Y1S5X1"/>
<evidence type="ECO:0000313" key="2">
    <source>
        <dbReference type="EMBL" id="ORD93816.1"/>
    </source>
</evidence>
<dbReference type="InterPro" id="IPR038635">
    <property type="entry name" value="CCR4-NOT_su2/3/5_C_sf"/>
</dbReference>
<keyword evidence="3" id="KW-1185">Reference proteome</keyword>
<dbReference type="InterPro" id="IPR007282">
    <property type="entry name" value="NOT2/3/5_C"/>
</dbReference>
<dbReference type="VEuPathDB" id="MicrosporidiaDB:ECANGB1_2541"/>
<proteinExistence type="predicted"/>
<evidence type="ECO:0000259" key="1">
    <source>
        <dbReference type="Pfam" id="PF04153"/>
    </source>
</evidence>
<organism evidence="2 3">
    <name type="scientific">Enterospora canceri</name>
    <dbReference type="NCBI Taxonomy" id="1081671"/>
    <lineage>
        <taxon>Eukaryota</taxon>
        <taxon>Fungi</taxon>
        <taxon>Fungi incertae sedis</taxon>
        <taxon>Microsporidia</taxon>
        <taxon>Enterocytozoonidae</taxon>
        <taxon>Enterospora</taxon>
    </lineage>
</organism>
<comment type="caution">
    <text evidence="2">The sequence shown here is derived from an EMBL/GenBank/DDBJ whole genome shotgun (WGS) entry which is preliminary data.</text>
</comment>
<dbReference type="OrthoDB" id="25391at2759"/>
<dbReference type="GO" id="GO:0000289">
    <property type="term" value="P:nuclear-transcribed mRNA poly(A) tail shortening"/>
    <property type="evidence" value="ECO:0007669"/>
    <property type="project" value="UniProtKB-ARBA"/>
</dbReference>
<accession>A0A1Y1S5X1</accession>
<gene>
    <name evidence="2" type="ORF">ECANGB1_2541</name>
</gene>
<dbReference type="Gene3D" id="2.30.30.1020">
    <property type="entry name" value="CCR4-NOT complex subunit 2/3/5, C-terminal domain"/>
    <property type="match status" value="1"/>
</dbReference>
<protein>
    <submittedName>
        <fullName evidence="2">General negative regulator of transcription sub 2</fullName>
    </submittedName>
</protein>
<feature type="domain" description="NOT2/NOT3/NOT5 C-terminal" evidence="1">
    <location>
        <begin position="47"/>
        <end position="138"/>
    </location>
</feature>
<dbReference type="Proteomes" id="UP000192639">
    <property type="component" value="Unassembled WGS sequence"/>
</dbReference>
<dbReference type="Pfam" id="PF04153">
    <property type="entry name" value="NOT2_3_5_C"/>
    <property type="match status" value="1"/>
</dbReference>
<dbReference type="EMBL" id="LWDP01000046">
    <property type="protein sequence ID" value="ORD93816.1"/>
    <property type="molecule type" value="Genomic_DNA"/>
</dbReference>
<reference evidence="2 3" key="1">
    <citation type="journal article" date="2017" name="Environ. Microbiol.">
        <title>Decay of the glycolytic pathway and adaptation to intranuclear parasitism within Enterocytozoonidae microsporidia.</title>
        <authorList>
            <person name="Wiredu Boakye D."/>
            <person name="Jaroenlak P."/>
            <person name="Prachumwat A."/>
            <person name="Williams T.A."/>
            <person name="Bateman K.S."/>
            <person name="Itsathitphaisarn O."/>
            <person name="Sritunyalucksana K."/>
            <person name="Paszkiewicz K.H."/>
            <person name="Moore K.A."/>
            <person name="Stentiford G.D."/>
            <person name="Williams B.A."/>
        </authorList>
    </citation>
    <scope>NUCLEOTIDE SEQUENCE [LARGE SCALE GENOMIC DNA]</scope>
    <source>
        <strain evidence="2 3">GB1</strain>
    </source>
</reference>
<dbReference type="GO" id="GO:0006355">
    <property type="term" value="P:regulation of DNA-templated transcription"/>
    <property type="evidence" value="ECO:0007669"/>
    <property type="project" value="InterPro"/>
</dbReference>
<sequence length="152" mass="18023">MRELKDMLKLMASSSDIENEEIDKIAQRSTNLNYFTDMHTETALRRMRPKCYSEITKPTIKIECFNEETLFYIFYAMNETEMQIRAYNQIIDKGYYYSTQLEEFVILGDTKCADNQTKTILVFNPYKWEKENVDILFDDAFINSLVTTKIPV</sequence>
<evidence type="ECO:0000313" key="3">
    <source>
        <dbReference type="Proteomes" id="UP000192639"/>
    </source>
</evidence>